<dbReference type="Proteomes" id="UP000006327">
    <property type="component" value="Unassembled WGS sequence"/>
</dbReference>
<gene>
    <name evidence="1" type="ORF">GARC_1697</name>
</gene>
<comment type="caution">
    <text evidence="1">The sequence shown here is derived from an EMBL/GenBank/DDBJ whole genome shotgun (WGS) entry which is preliminary data.</text>
</comment>
<dbReference type="AlphaFoldDB" id="K6XDE2"/>
<proteinExistence type="predicted"/>
<reference evidence="1 2" key="1">
    <citation type="journal article" date="2017" name="Antonie Van Leeuwenhoek">
        <title>Rhizobium rhizosphaerae sp. nov., a novel species isolated from rice rhizosphere.</title>
        <authorList>
            <person name="Zhao J.J."/>
            <person name="Zhang J."/>
            <person name="Zhang R.J."/>
            <person name="Zhang C.W."/>
            <person name="Yin H.Q."/>
            <person name="Zhang X.X."/>
        </authorList>
    </citation>
    <scope>NUCLEOTIDE SEQUENCE [LARGE SCALE GENOMIC DNA]</scope>
    <source>
        <strain evidence="1 2">BSs20135</strain>
    </source>
</reference>
<evidence type="ECO:0000313" key="2">
    <source>
        <dbReference type="Proteomes" id="UP000006327"/>
    </source>
</evidence>
<dbReference type="EMBL" id="BAEO01000021">
    <property type="protein sequence ID" value="GAC18669.1"/>
    <property type="molecule type" value="Genomic_DNA"/>
</dbReference>
<protein>
    <submittedName>
        <fullName evidence="1">Uncharacterized protein</fullName>
    </submittedName>
</protein>
<name>K6XDE2_9ALTE</name>
<organism evidence="1 2">
    <name type="scientific">Paraglaciecola arctica BSs20135</name>
    <dbReference type="NCBI Taxonomy" id="493475"/>
    <lineage>
        <taxon>Bacteria</taxon>
        <taxon>Pseudomonadati</taxon>
        <taxon>Pseudomonadota</taxon>
        <taxon>Gammaproteobacteria</taxon>
        <taxon>Alteromonadales</taxon>
        <taxon>Alteromonadaceae</taxon>
        <taxon>Paraglaciecola</taxon>
    </lineage>
</organism>
<sequence>MKNKHTFLKFKELTENALFCDEVCQKPPLTQVSNFRVENAEHCRLTALSEILNIPYYELLTILISNALGDAHEGFLSAFCNHNERDIYNQKLKLRVKELLSLS</sequence>
<evidence type="ECO:0000313" key="1">
    <source>
        <dbReference type="EMBL" id="GAC18669.1"/>
    </source>
</evidence>
<keyword evidence="2" id="KW-1185">Reference proteome</keyword>
<accession>K6XDE2</accession>
<dbReference type="STRING" id="493475.GARC_1697"/>
<dbReference type="RefSeq" id="WP_007618705.1">
    <property type="nucleotide sequence ID" value="NZ_BAEO01000021.1"/>
</dbReference>